<proteinExistence type="predicted"/>
<gene>
    <name evidence="1" type="ORF">F3K02_23175</name>
</gene>
<keyword evidence="2" id="KW-1185">Reference proteome</keyword>
<organism evidence="1 2">
    <name type="scientific">Hydrogenophaga aromaticivorans</name>
    <dbReference type="NCBI Taxonomy" id="2610898"/>
    <lineage>
        <taxon>Bacteria</taxon>
        <taxon>Pseudomonadati</taxon>
        <taxon>Pseudomonadota</taxon>
        <taxon>Betaproteobacteria</taxon>
        <taxon>Burkholderiales</taxon>
        <taxon>Comamonadaceae</taxon>
        <taxon>Hydrogenophaga</taxon>
    </lineage>
</organism>
<protein>
    <recommendedName>
        <fullName evidence="3">YkgJ family cysteine cluster protein</fullName>
    </recommendedName>
</protein>
<dbReference type="AlphaFoldDB" id="A0A7Y8KZZ6"/>
<dbReference type="EMBL" id="VYGV01000025">
    <property type="protein sequence ID" value="NWF48132.1"/>
    <property type="molecule type" value="Genomic_DNA"/>
</dbReference>
<dbReference type="Proteomes" id="UP000545507">
    <property type="component" value="Unassembled WGS sequence"/>
</dbReference>
<evidence type="ECO:0000313" key="1">
    <source>
        <dbReference type="EMBL" id="NWF48132.1"/>
    </source>
</evidence>
<sequence>MNDAADHGAEAFFREQRGAFEHTLSAAGPEAALLQAWDSFDGNVGIQCEGQPPVACGKGCASCCELRVTALAPEVFVLANYLRATAPTLAGHGIDLITAVREIDATTRGQDETARVAMHRRCAFVVKGVCLIHRARPLACRGHASHDRRACVDAAAGRVSEVPFSGPHRMVRMLLQSALQAALRQQGLAWGAYELNHALVLALDAPDAQAAWLQGADPLAEAAVDLDQREAMAAGFDEISR</sequence>
<reference evidence="1 2" key="1">
    <citation type="submission" date="2019-09" db="EMBL/GenBank/DDBJ databases">
        <title>Hydrogenophaga aromatica sp. nov., isolated from a para-xylene-degrading enrichment culture.</title>
        <authorList>
            <person name="Tancsics A."/>
            <person name="Banerjee S."/>
        </authorList>
    </citation>
    <scope>NUCLEOTIDE SEQUENCE [LARGE SCALE GENOMIC DNA]</scope>
    <source>
        <strain evidence="1 2">D2P1</strain>
    </source>
</reference>
<dbReference type="RefSeq" id="WP_177138473.1">
    <property type="nucleotide sequence ID" value="NZ_VYGV01000025.1"/>
</dbReference>
<comment type="caution">
    <text evidence="1">The sequence shown here is derived from an EMBL/GenBank/DDBJ whole genome shotgun (WGS) entry which is preliminary data.</text>
</comment>
<accession>A0A7Y8KZZ6</accession>
<evidence type="ECO:0008006" key="3">
    <source>
        <dbReference type="Google" id="ProtNLM"/>
    </source>
</evidence>
<name>A0A7Y8KZZ6_9BURK</name>
<evidence type="ECO:0000313" key="2">
    <source>
        <dbReference type="Proteomes" id="UP000545507"/>
    </source>
</evidence>